<gene>
    <name evidence="3" type="ORF">GIY23_19030</name>
</gene>
<feature type="compositionally biased region" description="Acidic residues" evidence="1">
    <location>
        <begin position="260"/>
        <end position="361"/>
    </location>
</feature>
<evidence type="ECO:0000313" key="3">
    <source>
        <dbReference type="EMBL" id="QGK72410.1"/>
    </source>
</evidence>
<dbReference type="Pfam" id="PF03364">
    <property type="entry name" value="Polyketide_cyc"/>
    <property type="match status" value="1"/>
</dbReference>
<dbReference type="KEGG" id="sace:GIY23_19030"/>
<reference evidence="4" key="1">
    <citation type="submission" date="2019-11" db="EMBL/GenBank/DDBJ databases">
        <title>The complete genome sequence of Saccharopolyspora sp. E2A.</title>
        <authorList>
            <person name="Zhang G."/>
        </authorList>
    </citation>
    <scope>NUCLEOTIDE SEQUENCE [LARGE SCALE GENOMIC DNA]</scope>
    <source>
        <strain evidence="4">E2A</strain>
    </source>
</reference>
<dbReference type="Proteomes" id="UP000371041">
    <property type="component" value="Chromosome"/>
</dbReference>
<dbReference type="InterPro" id="IPR023393">
    <property type="entry name" value="START-like_dom_sf"/>
</dbReference>
<evidence type="ECO:0000259" key="2">
    <source>
        <dbReference type="Pfam" id="PF03364"/>
    </source>
</evidence>
<feature type="domain" description="Coenzyme Q-binding protein COQ10 START" evidence="2">
    <location>
        <begin position="104"/>
        <end position="223"/>
    </location>
</feature>
<dbReference type="AlphaFoldDB" id="A0A5Q3QEN0"/>
<evidence type="ECO:0000313" key="4">
    <source>
        <dbReference type="Proteomes" id="UP000371041"/>
    </source>
</evidence>
<evidence type="ECO:0000256" key="1">
    <source>
        <dbReference type="SAM" id="MobiDB-lite"/>
    </source>
</evidence>
<dbReference type="SUPFAM" id="SSF55961">
    <property type="entry name" value="Bet v1-like"/>
    <property type="match status" value="1"/>
</dbReference>
<dbReference type="CDD" id="cd07817">
    <property type="entry name" value="SRPBCC_8"/>
    <property type="match status" value="1"/>
</dbReference>
<protein>
    <submittedName>
        <fullName evidence="3">Cyclase</fullName>
    </submittedName>
</protein>
<keyword evidence="4" id="KW-1185">Reference proteome</keyword>
<accession>A0A5Q3QEN0</accession>
<dbReference type="Gene3D" id="3.30.530.20">
    <property type="match status" value="1"/>
</dbReference>
<feature type="region of interest" description="Disordered" evidence="1">
    <location>
        <begin position="250"/>
        <end position="378"/>
    </location>
</feature>
<name>A0A5Q3QEN0_9PSEU</name>
<proteinExistence type="predicted"/>
<dbReference type="PANTHER" id="PTHR33824">
    <property type="entry name" value="POLYKETIDE CYCLASE/DEHYDRASE AND LIPID TRANSPORT SUPERFAMILY PROTEIN"/>
    <property type="match status" value="1"/>
</dbReference>
<feature type="compositionally biased region" description="Basic residues" evidence="1">
    <location>
        <begin position="366"/>
        <end position="378"/>
    </location>
</feature>
<organism evidence="3 4">
    <name type="scientific">Allosaccharopolyspora coralli</name>
    <dbReference type="NCBI Taxonomy" id="2665642"/>
    <lineage>
        <taxon>Bacteria</taxon>
        <taxon>Bacillati</taxon>
        <taxon>Actinomycetota</taxon>
        <taxon>Actinomycetes</taxon>
        <taxon>Pseudonocardiales</taxon>
        <taxon>Pseudonocardiaceae</taxon>
        <taxon>Allosaccharopolyspora</taxon>
    </lineage>
</organism>
<dbReference type="InterPro" id="IPR047137">
    <property type="entry name" value="ORF3"/>
</dbReference>
<dbReference type="EMBL" id="CP045929">
    <property type="protein sequence ID" value="QGK72410.1"/>
    <property type="molecule type" value="Genomic_DNA"/>
</dbReference>
<dbReference type="PANTHER" id="PTHR33824:SF7">
    <property type="entry name" value="POLYKETIDE CYCLASE_DEHYDRASE AND LIPID TRANSPORT SUPERFAMILY PROTEIN"/>
    <property type="match status" value="1"/>
</dbReference>
<dbReference type="InterPro" id="IPR005031">
    <property type="entry name" value="COQ10_START"/>
</dbReference>
<sequence>MERLFQEAENYVTAKAQNLVSAAGDKLGETTQQLTEAAEGDGLGSLIGQGGKKLAEGKSALRAAMEVAGKGLKDKVKEAFTGGGSKGKGSSSGKFNNIVEDVDVGVPVRTAFDQWVNYQEFGGFTRGVLSVDHVDEVTTNWNAKVAKSKRSWKATVSEQIPDERIVWNTEGAKGTIRGVVTFHPIGENLTRVLLVIEYYPSGFFEKTANMWWAASRRVRLDLKHYRRFIMMQGEPTDEGWRGTIRDGEVVQSHEDAVQAEQEEQESDEHADEDTDDEFEDSDEEQDAGDDQDFADEDADYDEDGESEEDSEADHDEEDDLEEDEEDYEHSDEDEYDEDAETDEDDEDLEAEPDEDEAEEEPEARRAPRRPRRRSRAPA</sequence>